<reference evidence="2" key="2">
    <citation type="journal article" date="2023" name="IMA Fungus">
        <title>Comparative genomic study of the Penicillium genus elucidates a diverse pangenome and 15 lateral gene transfer events.</title>
        <authorList>
            <person name="Petersen C."/>
            <person name="Sorensen T."/>
            <person name="Nielsen M.R."/>
            <person name="Sondergaard T.E."/>
            <person name="Sorensen J.L."/>
            <person name="Fitzpatrick D.A."/>
            <person name="Frisvad J.C."/>
            <person name="Nielsen K.L."/>
        </authorList>
    </citation>
    <scope>NUCLEOTIDE SEQUENCE</scope>
    <source>
        <strain evidence="2">IBT 22155</strain>
    </source>
</reference>
<dbReference type="GeneID" id="81405388"/>
<evidence type="ECO:0000313" key="3">
    <source>
        <dbReference type="Proteomes" id="UP001149079"/>
    </source>
</evidence>
<gene>
    <name evidence="2" type="ORF">N7515_005474</name>
</gene>
<feature type="region of interest" description="Disordered" evidence="1">
    <location>
        <begin position="1"/>
        <end position="51"/>
    </location>
</feature>
<keyword evidence="3" id="KW-1185">Reference proteome</keyword>
<organism evidence="2 3">
    <name type="scientific">Penicillium bovifimosum</name>
    <dbReference type="NCBI Taxonomy" id="126998"/>
    <lineage>
        <taxon>Eukaryota</taxon>
        <taxon>Fungi</taxon>
        <taxon>Dikarya</taxon>
        <taxon>Ascomycota</taxon>
        <taxon>Pezizomycotina</taxon>
        <taxon>Eurotiomycetes</taxon>
        <taxon>Eurotiomycetidae</taxon>
        <taxon>Eurotiales</taxon>
        <taxon>Aspergillaceae</taxon>
        <taxon>Penicillium</taxon>
    </lineage>
</organism>
<evidence type="ECO:0000313" key="2">
    <source>
        <dbReference type="EMBL" id="KAJ5129435.1"/>
    </source>
</evidence>
<protein>
    <submittedName>
        <fullName evidence="2">Uncharacterized protein</fullName>
    </submittedName>
</protein>
<sequence>MAETDPHYPGRPDADSHQKGRMAFGSLSLSDGQRRWTPSASSGAPTARGPCCEPSGGANGVWLSADVAFNVFKGTGGEGIMFRRYLASLTYKGLSCQKYDESLRDALGAD</sequence>
<dbReference type="RefSeq" id="XP_056519814.1">
    <property type="nucleotide sequence ID" value="XM_056666218.1"/>
</dbReference>
<proteinExistence type="predicted"/>
<evidence type="ECO:0000256" key="1">
    <source>
        <dbReference type="SAM" id="MobiDB-lite"/>
    </source>
</evidence>
<name>A0A9W9GSS9_9EURO</name>
<reference evidence="2" key="1">
    <citation type="submission" date="2022-11" db="EMBL/GenBank/DDBJ databases">
        <authorList>
            <person name="Petersen C."/>
        </authorList>
    </citation>
    <scope>NUCLEOTIDE SEQUENCE</scope>
    <source>
        <strain evidence="2">IBT 22155</strain>
    </source>
</reference>
<dbReference type="EMBL" id="JAPQKL010000005">
    <property type="protein sequence ID" value="KAJ5129435.1"/>
    <property type="molecule type" value="Genomic_DNA"/>
</dbReference>
<accession>A0A9W9GSS9</accession>
<feature type="compositionally biased region" description="Polar residues" evidence="1">
    <location>
        <begin position="27"/>
        <end position="44"/>
    </location>
</feature>
<dbReference type="Proteomes" id="UP001149079">
    <property type="component" value="Unassembled WGS sequence"/>
</dbReference>
<comment type="caution">
    <text evidence="2">The sequence shown here is derived from an EMBL/GenBank/DDBJ whole genome shotgun (WGS) entry which is preliminary data.</text>
</comment>
<dbReference type="AlphaFoldDB" id="A0A9W9GSS9"/>
<feature type="compositionally biased region" description="Basic and acidic residues" evidence="1">
    <location>
        <begin position="1"/>
        <end position="18"/>
    </location>
</feature>